<accession>A0A438AK90</accession>
<dbReference type="RefSeq" id="WP_127906268.1">
    <property type="nucleotide sequence ID" value="NZ_RQXX01000002.1"/>
</dbReference>
<gene>
    <name evidence="2" type="ORF">EKE94_09185</name>
</gene>
<comment type="caution">
    <text evidence="2">The sequence shown here is derived from an EMBL/GenBank/DDBJ whole genome shotgun (WGS) entry which is preliminary data.</text>
</comment>
<dbReference type="Proteomes" id="UP000285908">
    <property type="component" value="Unassembled WGS sequence"/>
</dbReference>
<keyword evidence="3" id="KW-1185">Reference proteome</keyword>
<sequence>MKAISFLLAAGTLAACQTTETPTPTGNLENDMLPSAEVTAFEQVDQRLGYENARIRYDASNCAIYQATGPNGQGYSEPLRSASGDRICVDS</sequence>
<evidence type="ECO:0000256" key="1">
    <source>
        <dbReference type="SAM" id="MobiDB-lite"/>
    </source>
</evidence>
<organism evidence="2 3">
    <name type="scientific">Mesobaculum littorinae</name>
    <dbReference type="NCBI Taxonomy" id="2486419"/>
    <lineage>
        <taxon>Bacteria</taxon>
        <taxon>Pseudomonadati</taxon>
        <taxon>Pseudomonadota</taxon>
        <taxon>Alphaproteobacteria</taxon>
        <taxon>Rhodobacterales</taxon>
        <taxon>Roseobacteraceae</taxon>
        <taxon>Mesobaculum</taxon>
    </lineage>
</organism>
<dbReference type="AlphaFoldDB" id="A0A438AK90"/>
<name>A0A438AK90_9RHOB</name>
<dbReference type="OrthoDB" id="7575365at2"/>
<dbReference type="EMBL" id="RQXX01000002">
    <property type="protein sequence ID" value="RVV99035.1"/>
    <property type="molecule type" value="Genomic_DNA"/>
</dbReference>
<evidence type="ECO:0000313" key="2">
    <source>
        <dbReference type="EMBL" id="RVV99035.1"/>
    </source>
</evidence>
<reference evidence="2 3" key="1">
    <citation type="submission" date="2018-11" db="EMBL/GenBank/DDBJ databases">
        <title>Mesobaculum littorinae gen. nov., sp. nov., isolated from Littorina scabra that represents a novel genus of the order Rhodobacteraceae.</title>
        <authorList>
            <person name="Li F."/>
        </authorList>
    </citation>
    <scope>NUCLEOTIDE SEQUENCE [LARGE SCALE GENOMIC DNA]</scope>
    <source>
        <strain evidence="2 3">M0103</strain>
    </source>
</reference>
<protein>
    <submittedName>
        <fullName evidence="2">Uncharacterized protein</fullName>
    </submittedName>
</protein>
<evidence type="ECO:0000313" key="3">
    <source>
        <dbReference type="Proteomes" id="UP000285908"/>
    </source>
</evidence>
<feature type="region of interest" description="Disordered" evidence="1">
    <location>
        <begin position="69"/>
        <end position="91"/>
    </location>
</feature>
<proteinExistence type="predicted"/>
<dbReference type="PROSITE" id="PS51257">
    <property type="entry name" value="PROKAR_LIPOPROTEIN"/>
    <property type="match status" value="1"/>
</dbReference>